<dbReference type="PANTHER" id="PTHR30613:SF1">
    <property type="entry name" value="DUF1479 DOMAIN PROTEIN (AFU_ORTHOLOGUE AFUA_5G09280)"/>
    <property type="match status" value="1"/>
</dbReference>
<reference evidence="1" key="2">
    <citation type="journal article" date="2023" name="Proc. Natl. Acad. Sci. U.S.A.">
        <title>A global phylogenomic analysis of the shiitake genus Lentinula.</title>
        <authorList>
            <person name="Sierra-Patev S."/>
            <person name="Min B."/>
            <person name="Naranjo-Ortiz M."/>
            <person name="Looney B."/>
            <person name="Konkel Z."/>
            <person name="Slot J.C."/>
            <person name="Sakamoto Y."/>
            <person name="Steenwyk J.L."/>
            <person name="Rokas A."/>
            <person name="Carro J."/>
            <person name="Camarero S."/>
            <person name="Ferreira P."/>
            <person name="Molpeceres G."/>
            <person name="Ruiz-Duenas F.J."/>
            <person name="Serrano A."/>
            <person name="Henrissat B."/>
            <person name="Drula E."/>
            <person name="Hughes K.W."/>
            <person name="Mata J.L."/>
            <person name="Ishikawa N.K."/>
            <person name="Vargas-Isla R."/>
            <person name="Ushijima S."/>
            <person name="Smith C.A."/>
            <person name="Donoghue J."/>
            <person name="Ahrendt S."/>
            <person name="Andreopoulos W."/>
            <person name="He G."/>
            <person name="LaButti K."/>
            <person name="Lipzen A."/>
            <person name="Ng V."/>
            <person name="Riley R."/>
            <person name="Sandor L."/>
            <person name="Barry K."/>
            <person name="Martinez A.T."/>
            <person name="Xiao Y."/>
            <person name="Gibbons J.G."/>
            <person name="Terashima K."/>
            <person name="Grigoriev I.V."/>
            <person name="Hibbett D."/>
        </authorList>
    </citation>
    <scope>NUCLEOTIDE SEQUENCE</scope>
    <source>
        <strain evidence="1">Sp2 HRB7682 ss15</strain>
    </source>
</reference>
<organism evidence="1 2">
    <name type="scientific">Lentinula lateritia</name>
    <dbReference type="NCBI Taxonomy" id="40482"/>
    <lineage>
        <taxon>Eukaryota</taxon>
        <taxon>Fungi</taxon>
        <taxon>Dikarya</taxon>
        <taxon>Basidiomycota</taxon>
        <taxon>Agaricomycotina</taxon>
        <taxon>Agaricomycetes</taxon>
        <taxon>Agaricomycetidae</taxon>
        <taxon>Agaricales</taxon>
        <taxon>Marasmiineae</taxon>
        <taxon>Omphalotaceae</taxon>
        <taxon>Lentinula</taxon>
    </lineage>
</organism>
<comment type="caution">
    <text evidence="1">The sequence shown here is derived from an EMBL/GenBank/DDBJ whole genome shotgun (WGS) entry which is preliminary data.</text>
</comment>
<dbReference type="InterPro" id="IPR010856">
    <property type="entry name" value="Gig2-like"/>
</dbReference>
<protein>
    <submittedName>
        <fullName evidence="1">Uncharacterized protein</fullName>
    </submittedName>
</protein>
<dbReference type="EMBL" id="JANVFS010000087">
    <property type="protein sequence ID" value="KAJ4463196.1"/>
    <property type="molecule type" value="Genomic_DNA"/>
</dbReference>
<feature type="non-terminal residue" evidence="1">
    <location>
        <position position="1"/>
    </location>
</feature>
<reference evidence="1" key="1">
    <citation type="submission" date="2022-08" db="EMBL/GenBank/DDBJ databases">
        <authorList>
            <consortium name="DOE Joint Genome Institute"/>
            <person name="Min B."/>
            <person name="Riley R."/>
            <person name="Sierra-Patev S."/>
            <person name="Naranjo-Ortiz M."/>
            <person name="Looney B."/>
            <person name="Konkel Z."/>
            <person name="Slot J.C."/>
            <person name="Sakamoto Y."/>
            <person name="Steenwyk J.L."/>
            <person name="Rokas A."/>
            <person name="Carro J."/>
            <person name="Camarero S."/>
            <person name="Ferreira P."/>
            <person name="Molpeceres G."/>
            <person name="Ruiz-Duenas F.J."/>
            <person name="Serrano A."/>
            <person name="Henrissat B."/>
            <person name="Drula E."/>
            <person name="Hughes K.W."/>
            <person name="Mata J.L."/>
            <person name="Ishikawa N.K."/>
            <person name="Vargas-Isla R."/>
            <person name="Ushijima S."/>
            <person name="Smith C.A."/>
            <person name="Ahrendt S."/>
            <person name="Andreopoulos W."/>
            <person name="He G."/>
            <person name="Labutti K."/>
            <person name="Lipzen A."/>
            <person name="Ng V."/>
            <person name="Sandor L."/>
            <person name="Barry K."/>
            <person name="Martinez A.T."/>
            <person name="Xiao Y."/>
            <person name="Gibbons J.G."/>
            <person name="Terashima K."/>
            <person name="Hibbett D.S."/>
            <person name="Grigoriev I.V."/>
        </authorList>
    </citation>
    <scope>NUCLEOTIDE SEQUENCE</scope>
    <source>
        <strain evidence="1">Sp2 HRB7682 ss15</strain>
    </source>
</reference>
<proteinExistence type="predicted"/>
<dbReference type="Proteomes" id="UP001150238">
    <property type="component" value="Unassembled WGS sequence"/>
</dbReference>
<dbReference type="InterPro" id="IPR027443">
    <property type="entry name" value="IPNS-like_sf"/>
</dbReference>
<gene>
    <name evidence="1" type="ORF">C8J55DRAFT_494518</name>
</gene>
<sequence length="175" mass="19628">MAAPYTEHFLDIKRQIAESYPDFQARATQAWAEIISELGKVAEILSAKGSEVPLHSTGQIHRAVFSPSEKVEEIRRIGSVVIKDVVDDAEARAWQDSLKDFVKANPTVRGFPEGDKQFFELYWTKPQVQARSHPNLLAASAWLNNLYRDSGNEPLDGVDLQHLSPMPIDSVSDIR</sequence>
<dbReference type="Pfam" id="PF07350">
    <property type="entry name" value="Gig2-like"/>
    <property type="match status" value="1"/>
</dbReference>
<dbReference type="SUPFAM" id="SSF51197">
    <property type="entry name" value="Clavaminate synthase-like"/>
    <property type="match status" value="1"/>
</dbReference>
<dbReference type="Gene3D" id="2.60.120.330">
    <property type="entry name" value="B-lactam Antibiotic, Isopenicillin N Synthase, Chain"/>
    <property type="match status" value="1"/>
</dbReference>
<dbReference type="PANTHER" id="PTHR30613">
    <property type="entry name" value="UNCHARACTERIZED PROTEIN YBIU-RELATED"/>
    <property type="match status" value="1"/>
</dbReference>
<name>A0A9W8ZQ21_9AGAR</name>
<evidence type="ECO:0000313" key="1">
    <source>
        <dbReference type="EMBL" id="KAJ4463196.1"/>
    </source>
</evidence>
<accession>A0A9W8ZQ21</accession>
<dbReference type="AlphaFoldDB" id="A0A9W8ZQ21"/>
<evidence type="ECO:0000313" key="2">
    <source>
        <dbReference type="Proteomes" id="UP001150238"/>
    </source>
</evidence>